<reference evidence="2 3" key="1">
    <citation type="submission" date="2013-03" db="EMBL/GenBank/DDBJ databases">
        <title>The Genome Sequence of Phialophora europaea CBS 101466.</title>
        <authorList>
            <consortium name="The Broad Institute Genomics Platform"/>
            <person name="Cuomo C."/>
            <person name="de Hoog S."/>
            <person name="Gorbushina A."/>
            <person name="Walker B."/>
            <person name="Young S.K."/>
            <person name="Zeng Q."/>
            <person name="Gargeya S."/>
            <person name="Fitzgerald M."/>
            <person name="Haas B."/>
            <person name="Abouelleil A."/>
            <person name="Allen A.W."/>
            <person name="Alvarado L."/>
            <person name="Arachchi H.M."/>
            <person name="Berlin A.M."/>
            <person name="Chapman S.B."/>
            <person name="Gainer-Dewar J."/>
            <person name="Goldberg J."/>
            <person name="Griggs A."/>
            <person name="Gujja S."/>
            <person name="Hansen M."/>
            <person name="Howarth C."/>
            <person name="Imamovic A."/>
            <person name="Ireland A."/>
            <person name="Larimer J."/>
            <person name="McCowan C."/>
            <person name="Murphy C."/>
            <person name="Pearson M."/>
            <person name="Poon T.W."/>
            <person name="Priest M."/>
            <person name="Roberts A."/>
            <person name="Saif S."/>
            <person name="Shea T."/>
            <person name="Sisk P."/>
            <person name="Sykes S."/>
            <person name="Wortman J."/>
            <person name="Nusbaum C."/>
            <person name="Birren B."/>
        </authorList>
    </citation>
    <scope>NUCLEOTIDE SEQUENCE [LARGE SCALE GENOMIC DNA]</scope>
    <source>
        <strain evidence="2 3">CBS 101466</strain>
    </source>
</reference>
<proteinExistence type="predicted"/>
<dbReference type="Proteomes" id="UP000030752">
    <property type="component" value="Unassembled WGS sequence"/>
</dbReference>
<dbReference type="OrthoDB" id="5409998at2759"/>
<keyword evidence="3" id="KW-1185">Reference proteome</keyword>
<feature type="compositionally biased region" description="Basic and acidic residues" evidence="1">
    <location>
        <begin position="97"/>
        <end position="128"/>
    </location>
</feature>
<feature type="compositionally biased region" description="Low complexity" evidence="1">
    <location>
        <begin position="144"/>
        <end position="155"/>
    </location>
</feature>
<dbReference type="EMBL" id="KB822713">
    <property type="protein sequence ID" value="ETN45020.1"/>
    <property type="molecule type" value="Genomic_DNA"/>
</dbReference>
<accession>W2S8R1</accession>
<protein>
    <submittedName>
        <fullName evidence="2">Uncharacterized protein</fullName>
    </submittedName>
</protein>
<feature type="compositionally biased region" description="Polar residues" evidence="1">
    <location>
        <begin position="278"/>
        <end position="295"/>
    </location>
</feature>
<name>W2S8R1_CYPE1</name>
<evidence type="ECO:0000256" key="1">
    <source>
        <dbReference type="SAM" id="MobiDB-lite"/>
    </source>
</evidence>
<feature type="compositionally biased region" description="Low complexity" evidence="1">
    <location>
        <begin position="264"/>
        <end position="275"/>
    </location>
</feature>
<organism evidence="2 3">
    <name type="scientific">Cyphellophora europaea (strain CBS 101466)</name>
    <name type="common">Phialophora europaea</name>
    <dbReference type="NCBI Taxonomy" id="1220924"/>
    <lineage>
        <taxon>Eukaryota</taxon>
        <taxon>Fungi</taxon>
        <taxon>Dikarya</taxon>
        <taxon>Ascomycota</taxon>
        <taxon>Pezizomycotina</taxon>
        <taxon>Eurotiomycetes</taxon>
        <taxon>Chaetothyriomycetidae</taxon>
        <taxon>Chaetothyriales</taxon>
        <taxon>Cyphellophoraceae</taxon>
        <taxon>Cyphellophora</taxon>
    </lineage>
</organism>
<dbReference type="STRING" id="1220924.W2S8R1"/>
<dbReference type="GeneID" id="19977235"/>
<sequence>MSTAKPYDPIKSIEGMYHGTVTRIAYALKDPGNFGQSTKGIIQECSKQFQDALDDCEIQILDAKWYLEHQLRLRKQKRAEEAKAREEQAASAKRKHDQVEADGQKDQGTKRQKVEQLPKPEPEPEKKPTPVLEQPSETEPTPAPAQQPADAGKPAEPTPTEKPKELQQSPAQEKADTAPDKPPDTVDDLFGSGRPTPTAEPGTAAGTLDGVDDFNQFESMFGEATGDDTNINPDGDLGFDLQMGDDDFAANIDTNPDAQTQPAGDSGLDSLLPGLESYANQNQNNTGGDSAQNAATAGDVDFNLPELGGPNEFDAFLDANNFDSLDMGNDANLDGDINNMDAPLDFDSMFS</sequence>
<feature type="compositionally biased region" description="Polar residues" evidence="1">
    <location>
        <begin position="252"/>
        <end position="263"/>
    </location>
</feature>
<evidence type="ECO:0000313" key="2">
    <source>
        <dbReference type="EMBL" id="ETN45020.1"/>
    </source>
</evidence>
<dbReference type="VEuPathDB" id="FungiDB:HMPREF1541_09896"/>
<feature type="compositionally biased region" description="Basic and acidic residues" evidence="1">
    <location>
        <begin position="78"/>
        <end position="88"/>
    </location>
</feature>
<feature type="compositionally biased region" description="Basic and acidic residues" evidence="1">
    <location>
        <begin position="173"/>
        <end position="184"/>
    </location>
</feature>
<dbReference type="RefSeq" id="XP_008712790.1">
    <property type="nucleotide sequence ID" value="XM_008714568.1"/>
</dbReference>
<dbReference type="HOGENOM" id="CLU_686959_0_0_1"/>
<dbReference type="AlphaFoldDB" id="W2S8R1"/>
<gene>
    <name evidence="2" type="ORF">HMPREF1541_09896</name>
</gene>
<evidence type="ECO:0000313" key="3">
    <source>
        <dbReference type="Proteomes" id="UP000030752"/>
    </source>
</evidence>
<feature type="compositionally biased region" description="Low complexity" evidence="1">
    <location>
        <begin position="193"/>
        <end position="207"/>
    </location>
</feature>
<dbReference type="InParanoid" id="W2S8R1"/>
<dbReference type="eggNOG" id="ENOG502T6ER">
    <property type="taxonomic scope" value="Eukaryota"/>
</dbReference>
<feature type="region of interest" description="Disordered" evidence="1">
    <location>
        <begin position="74"/>
        <end position="295"/>
    </location>
</feature>